<name>A0A8N5F159_GEOFO</name>
<dbReference type="OrthoDB" id="2272012at2759"/>
<dbReference type="PANTHER" id="PTHR45872:SF1">
    <property type="entry name" value="RHO GUANINE NUCLEOTIDE EXCHANGE FACTOR 11"/>
    <property type="match status" value="1"/>
</dbReference>
<keyword evidence="2" id="KW-1185">Reference proteome</keyword>
<protein>
    <submittedName>
        <fullName evidence="3">Rho guanine nucleotide exchange factor 11-like</fullName>
    </submittedName>
</protein>
<dbReference type="RefSeq" id="XP_030921408.1">
    <property type="nucleotide sequence ID" value="XM_031065548.1"/>
</dbReference>
<sequence length="95" mass="10920">MAFALSTFMAHAGIRPREPREFREFRESRSAGAPEKLPDKDKWLPFFPKAKKSSSSRKEKEQRQNPILKYIGKPRSSSQSTFHVPLSPAEALFQD</sequence>
<dbReference type="Proteomes" id="UP000504602">
    <property type="component" value="Unplaced"/>
</dbReference>
<dbReference type="GO" id="GO:0005737">
    <property type="term" value="C:cytoplasm"/>
    <property type="evidence" value="ECO:0007669"/>
    <property type="project" value="TreeGrafter"/>
</dbReference>
<evidence type="ECO:0000256" key="1">
    <source>
        <dbReference type="SAM" id="MobiDB-lite"/>
    </source>
</evidence>
<dbReference type="GO" id="GO:0005085">
    <property type="term" value="F:guanyl-nucleotide exchange factor activity"/>
    <property type="evidence" value="ECO:0007669"/>
    <property type="project" value="TreeGrafter"/>
</dbReference>
<dbReference type="GO" id="GO:0001664">
    <property type="term" value="F:G protein-coupled receptor binding"/>
    <property type="evidence" value="ECO:0007669"/>
    <property type="project" value="TreeGrafter"/>
</dbReference>
<dbReference type="GeneID" id="115949162"/>
<dbReference type="AlphaFoldDB" id="A0A8N5F159"/>
<feature type="region of interest" description="Disordered" evidence="1">
    <location>
        <begin position="16"/>
        <end position="95"/>
    </location>
</feature>
<reference evidence="3" key="1">
    <citation type="submission" date="2025-08" db="UniProtKB">
        <authorList>
            <consortium name="RefSeq"/>
        </authorList>
    </citation>
    <scope>IDENTIFICATION</scope>
</reference>
<evidence type="ECO:0000313" key="3">
    <source>
        <dbReference type="RefSeq" id="XP_030921408.1"/>
    </source>
</evidence>
<dbReference type="PANTHER" id="PTHR45872">
    <property type="entry name" value="RHO GUANINE NUCLEOTIDE EXCHANGE FACTOR 2, ISOFORM D"/>
    <property type="match status" value="1"/>
</dbReference>
<accession>A0A8N5F159</accession>
<proteinExistence type="predicted"/>
<gene>
    <name evidence="3" type="primary">LOC115949162</name>
</gene>
<feature type="compositionally biased region" description="Basic and acidic residues" evidence="1">
    <location>
        <begin position="16"/>
        <end position="29"/>
    </location>
</feature>
<organism evidence="2 3">
    <name type="scientific">Geospiza fortis</name>
    <name type="common">Medium ground-finch</name>
    <dbReference type="NCBI Taxonomy" id="48883"/>
    <lineage>
        <taxon>Eukaryota</taxon>
        <taxon>Metazoa</taxon>
        <taxon>Chordata</taxon>
        <taxon>Craniata</taxon>
        <taxon>Vertebrata</taxon>
        <taxon>Euteleostomi</taxon>
        <taxon>Archelosauria</taxon>
        <taxon>Archosauria</taxon>
        <taxon>Dinosauria</taxon>
        <taxon>Saurischia</taxon>
        <taxon>Theropoda</taxon>
        <taxon>Coelurosauria</taxon>
        <taxon>Aves</taxon>
        <taxon>Neognathae</taxon>
        <taxon>Neoaves</taxon>
        <taxon>Telluraves</taxon>
        <taxon>Australaves</taxon>
        <taxon>Passeriformes</taxon>
        <taxon>Thraupidae</taxon>
        <taxon>Geospiza</taxon>
    </lineage>
</organism>
<evidence type="ECO:0000313" key="2">
    <source>
        <dbReference type="Proteomes" id="UP000504602"/>
    </source>
</evidence>
<dbReference type="GO" id="GO:0007186">
    <property type="term" value="P:G protein-coupled receptor signaling pathway"/>
    <property type="evidence" value="ECO:0007669"/>
    <property type="project" value="TreeGrafter"/>
</dbReference>